<dbReference type="Proteomes" id="UP000800200">
    <property type="component" value="Unassembled WGS sequence"/>
</dbReference>
<dbReference type="EMBL" id="ML994614">
    <property type="protein sequence ID" value="KAF2193308.1"/>
    <property type="molecule type" value="Genomic_DNA"/>
</dbReference>
<reference evidence="1" key="1">
    <citation type="journal article" date="2020" name="Stud. Mycol.">
        <title>101 Dothideomycetes genomes: a test case for predicting lifestyles and emergence of pathogens.</title>
        <authorList>
            <person name="Haridas S."/>
            <person name="Albert R."/>
            <person name="Binder M."/>
            <person name="Bloem J."/>
            <person name="Labutti K."/>
            <person name="Salamov A."/>
            <person name="Andreopoulos B."/>
            <person name="Baker S."/>
            <person name="Barry K."/>
            <person name="Bills G."/>
            <person name="Bluhm B."/>
            <person name="Cannon C."/>
            <person name="Castanera R."/>
            <person name="Culley D."/>
            <person name="Daum C."/>
            <person name="Ezra D."/>
            <person name="Gonzalez J."/>
            <person name="Henrissat B."/>
            <person name="Kuo A."/>
            <person name="Liang C."/>
            <person name="Lipzen A."/>
            <person name="Lutzoni F."/>
            <person name="Magnuson J."/>
            <person name="Mondo S."/>
            <person name="Nolan M."/>
            <person name="Ohm R."/>
            <person name="Pangilinan J."/>
            <person name="Park H.-J."/>
            <person name="Ramirez L."/>
            <person name="Alfaro M."/>
            <person name="Sun H."/>
            <person name="Tritt A."/>
            <person name="Yoshinaga Y."/>
            <person name="Zwiers L.-H."/>
            <person name="Turgeon B."/>
            <person name="Goodwin S."/>
            <person name="Spatafora J."/>
            <person name="Crous P."/>
            <person name="Grigoriev I."/>
        </authorList>
    </citation>
    <scope>NUCLEOTIDE SEQUENCE</scope>
    <source>
        <strain evidence="1">CBS 207.26</strain>
    </source>
</reference>
<gene>
    <name evidence="1" type="ORF">K469DRAFT_289070</name>
</gene>
<proteinExistence type="predicted"/>
<organism evidence="1 2">
    <name type="scientific">Zopfia rhizophila CBS 207.26</name>
    <dbReference type="NCBI Taxonomy" id="1314779"/>
    <lineage>
        <taxon>Eukaryota</taxon>
        <taxon>Fungi</taxon>
        <taxon>Dikarya</taxon>
        <taxon>Ascomycota</taxon>
        <taxon>Pezizomycotina</taxon>
        <taxon>Dothideomycetes</taxon>
        <taxon>Dothideomycetes incertae sedis</taxon>
        <taxon>Zopfiaceae</taxon>
        <taxon>Zopfia</taxon>
    </lineage>
</organism>
<name>A0A6A6ERG3_9PEZI</name>
<evidence type="ECO:0000313" key="1">
    <source>
        <dbReference type="EMBL" id="KAF2193308.1"/>
    </source>
</evidence>
<dbReference type="AlphaFoldDB" id="A0A6A6ERG3"/>
<protein>
    <submittedName>
        <fullName evidence="1">Uncharacterized protein</fullName>
    </submittedName>
</protein>
<keyword evidence="2" id="KW-1185">Reference proteome</keyword>
<sequence length="165" mass="18387">MKPAYVCIISSRPELTYPRTNSARIAALIRAIGEGRWQACYCGPVVECAPTQRPGVDYSRDHVPRPRSNVSQKLNFWGSSPCFPASYKQSPTTPFNLSYLTLGFISLKFLGLQWHVANFSIPFQDIFTSTRDSMASTTPGSQELSIALNLILGSLTPSYIRDKYN</sequence>
<accession>A0A6A6ERG3</accession>
<evidence type="ECO:0000313" key="2">
    <source>
        <dbReference type="Proteomes" id="UP000800200"/>
    </source>
</evidence>